<dbReference type="Gene3D" id="3.40.50.150">
    <property type="entry name" value="Vaccinia Virus protein VP39"/>
    <property type="match status" value="1"/>
</dbReference>
<keyword evidence="3" id="KW-0949">S-adenosyl-L-methionine</keyword>
<evidence type="ECO:0000256" key="1">
    <source>
        <dbReference type="ARBA" id="ARBA00022603"/>
    </source>
</evidence>
<evidence type="ECO:0000313" key="5">
    <source>
        <dbReference type="EMBL" id="MBK1669700.1"/>
    </source>
</evidence>
<proteinExistence type="predicted"/>
<accession>A0ABS1DGV4</accession>
<comment type="caution">
    <text evidence="5">The sequence shown here is derived from an EMBL/GenBank/DDBJ whole genome shotgun (WGS) entry which is preliminary data.</text>
</comment>
<dbReference type="InterPro" id="IPR041698">
    <property type="entry name" value="Methyltransf_25"/>
</dbReference>
<dbReference type="SUPFAM" id="SSF53335">
    <property type="entry name" value="S-adenosyl-L-methionine-dependent methyltransferases"/>
    <property type="match status" value="1"/>
</dbReference>
<keyword evidence="2" id="KW-0808">Transferase</keyword>
<dbReference type="Pfam" id="PF13649">
    <property type="entry name" value="Methyltransf_25"/>
    <property type="match status" value="1"/>
</dbReference>
<dbReference type="InterPro" id="IPR029063">
    <property type="entry name" value="SAM-dependent_MTases_sf"/>
</dbReference>
<keyword evidence="6" id="KW-1185">Reference proteome</keyword>
<evidence type="ECO:0000256" key="2">
    <source>
        <dbReference type="ARBA" id="ARBA00022679"/>
    </source>
</evidence>
<sequence length="224" mass="23645">MPWRAWWTASPGRGRLYGMANDFFDKVYRTTEPDAVETLYDDWAGSYDADVTGNGYKTPGRVAAALAAQLPERGTPILDFACGTGLSGAALAAQGFAVIDGCDLSAPMLETARARGIYRHLVKLAPDEAPAAAPGDYGAIAAVGALSPGAAPAHYLDILLDRLVPGGLLALSYNDHTLADPAYTDRLARALETGTVVERVREHGDHLVELGATSTVYILEKQAG</sequence>
<evidence type="ECO:0000256" key="3">
    <source>
        <dbReference type="ARBA" id="ARBA00022691"/>
    </source>
</evidence>
<name>A0ABS1DGV4_9PROT</name>
<gene>
    <name evidence="5" type="ORF">CKO28_16800</name>
</gene>
<dbReference type="CDD" id="cd02440">
    <property type="entry name" value="AdoMet_MTases"/>
    <property type="match status" value="1"/>
</dbReference>
<feature type="domain" description="Methyltransferase" evidence="4">
    <location>
        <begin position="77"/>
        <end position="119"/>
    </location>
</feature>
<reference evidence="5 6" key="1">
    <citation type="journal article" date="2020" name="Microorganisms">
        <title>Osmotic Adaptation and Compatible Solute Biosynthesis of Phototrophic Bacteria as Revealed from Genome Analyses.</title>
        <authorList>
            <person name="Imhoff J.F."/>
            <person name="Rahn T."/>
            <person name="Kunzel S."/>
            <person name="Keller A."/>
            <person name="Neulinger S.C."/>
        </authorList>
    </citation>
    <scope>NUCLEOTIDE SEQUENCE [LARGE SCALE GENOMIC DNA]</scope>
    <source>
        <strain evidence="5 6">DSM 9895</strain>
    </source>
</reference>
<keyword evidence="1" id="KW-0489">Methyltransferase</keyword>
<evidence type="ECO:0000313" key="6">
    <source>
        <dbReference type="Proteomes" id="UP001296873"/>
    </source>
</evidence>
<dbReference type="Proteomes" id="UP001296873">
    <property type="component" value="Unassembled WGS sequence"/>
</dbReference>
<evidence type="ECO:0000259" key="4">
    <source>
        <dbReference type="Pfam" id="PF13649"/>
    </source>
</evidence>
<dbReference type="PANTHER" id="PTHR43464:SF19">
    <property type="entry name" value="UBIQUINONE BIOSYNTHESIS O-METHYLTRANSFERASE, MITOCHONDRIAL"/>
    <property type="match status" value="1"/>
</dbReference>
<dbReference type="EMBL" id="NRRL01000058">
    <property type="protein sequence ID" value="MBK1669700.1"/>
    <property type="molecule type" value="Genomic_DNA"/>
</dbReference>
<organism evidence="5 6">
    <name type="scientific">Rhodovibrio sodomensis</name>
    <dbReference type="NCBI Taxonomy" id="1088"/>
    <lineage>
        <taxon>Bacteria</taxon>
        <taxon>Pseudomonadati</taxon>
        <taxon>Pseudomonadota</taxon>
        <taxon>Alphaproteobacteria</taxon>
        <taxon>Rhodospirillales</taxon>
        <taxon>Rhodovibrionaceae</taxon>
        <taxon>Rhodovibrio</taxon>
    </lineage>
</organism>
<dbReference type="PANTHER" id="PTHR43464">
    <property type="entry name" value="METHYLTRANSFERASE"/>
    <property type="match status" value="1"/>
</dbReference>
<protein>
    <recommendedName>
        <fullName evidence="4">Methyltransferase domain-containing protein</fullName>
    </recommendedName>
</protein>